<evidence type="ECO:0000313" key="1">
    <source>
        <dbReference type="EMBL" id="KAF9652235.1"/>
    </source>
</evidence>
<reference evidence="1" key="1">
    <citation type="submission" date="2019-10" db="EMBL/GenBank/DDBJ databases">
        <authorList>
            <consortium name="DOE Joint Genome Institute"/>
            <person name="Kuo A."/>
            <person name="Miyauchi S."/>
            <person name="Kiss E."/>
            <person name="Drula E."/>
            <person name="Kohler A."/>
            <person name="Sanchez-Garcia M."/>
            <person name="Andreopoulos B."/>
            <person name="Barry K.W."/>
            <person name="Bonito G."/>
            <person name="Buee M."/>
            <person name="Carver A."/>
            <person name="Chen C."/>
            <person name="Cichocki N."/>
            <person name="Clum A."/>
            <person name="Culley D."/>
            <person name="Crous P.W."/>
            <person name="Fauchery L."/>
            <person name="Girlanda M."/>
            <person name="Hayes R."/>
            <person name="Keri Z."/>
            <person name="Labutti K."/>
            <person name="Lipzen A."/>
            <person name="Lombard V."/>
            <person name="Magnuson J."/>
            <person name="Maillard F."/>
            <person name="Morin E."/>
            <person name="Murat C."/>
            <person name="Nolan M."/>
            <person name="Ohm R."/>
            <person name="Pangilinan J."/>
            <person name="Pereira M."/>
            <person name="Perotto S."/>
            <person name="Peter M."/>
            <person name="Riley R."/>
            <person name="Sitrit Y."/>
            <person name="Stielow B."/>
            <person name="Szollosi G."/>
            <person name="Zifcakova L."/>
            <person name="Stursova M."/>
            <person name="Spatafora J.W."/>
            <person name="Tedersoo L."/>
            <person name="Vaario L.-M."/>
            <person name="Yamada A."/>
            <person name="Yan M."/>
            <person name="Wang P."/>
            <person name="Xu J."/>
            <person name="Bruns T."/>
            <person name="Baldrian P."/>
            <person name="Vilgalys R."/>
            <person name="Henrissat B."/>
            <person name="Grigoriev I.V."/>
            <person name="Hibbett D."/>
            <person name="Nagy L.G."/>
            <person name="Martin F.M."/>
        </authorList>
    </citation>
    <scope>NUCLEOTIDE SEQUENCE</scope>
    <source>
        <strain evidence="1">P2</strain>
    </source>
</reference>
<keyword evidence="2" id="KW-1185">Reference proteome</keyword>
<organism evidence="1 2">
    <name type="scientific">Thelephora ganbajun</name>
    <name type="common">Ganba fungus</name>
    <dbReference type="NCBI Taxonomy" id="370292"/>
    <lineage>
        <taxon>Eukaryota</taxon>
        <taxon>Fungi</taxon>
        <taxon>Dikarya</taxon>
        <taxon>Basidiomycota</taxon>
        <taxon>Agaricomycotina</taxon>
        <taxon>Agaricomycetes</taxon>
        <taxon>Thelephorales</taxon>
        <taxon>Thelephoraceae</taxon>
        <taxon>Thelephora</taxon>
    </lineage>
</organism>
<comment type="caution">
    <text evidence="1">The sequence shown here is derived from an EMBL/GenBank/DDBJ whole genome shotgun (WGS) entry which is preliminary data.</text>
</comment>
<sequence length="3580" mass="405635">MDSAPVSTAAEVELKVGRIADPGIDLKTKYALACELRETIDTARDSETPRVIPNMIPVIIEVLRSGKASFQRETTEYEFRRVLVDILHRIPSGDAIRPQALPLFQGMLYLLRHDNEENGVTCCKTIIDIVRSFKALSEEIVAEFFSILLEMFRNMKSLVQETLSEDSPRLDPNVVFPSVRSFKVLAEMGMVVMTFMQSHRVMVTSAMQPTIPLTLEVLALESPAQKKAREDCEAMGNIWAGVAPTIKNNQAYSDFINAQIKLVSYLTFTLRGMGEQFETFGEALVLTSLRLCQDCPPNAILSRRDLMIVMRHIFAINSKRKALINHLDTLLDERVLLGTSIASQEYLRSQGYFSVVDLIHYLRTELEPDQLSRFAVLYLGLTHNPCLTISTHILSAKMAYNSVEVIVTKSTSSKHTAAKVLLAMLEISTAKLESMLTVHQDILTRAEKTKNGEPTGSDMIAIEKSRPYAVALFASEKTENILPEYKMLYRTLVHGFRTCLNGLRKLEAPIPDGGLVSRMFDAGLHGLSFFDGQDREVNEAMEWLALCFMEINPHIVQEVWTQKIGVYVECAKKRVWILAIVQQLLSRDNVSPTLVPIVLDHLMSRLPELGELDESVAVAIIRMFKLAFGAVTLFPTDNEPVLASRLGRLIMDCFPLAVKSSHGTHYFHLLRGLFRAIGGGGGKFELIYKEVLPLLPEMLECLNRQLNSSSGFHRDLVVELCLTVPLRLTHLLPHLTYLMQPLALALRGGNELVSQGLRTLELCIDNLTPDFLDPTLNTILRDLMEALHDLLKPVPASHHHAHTTIRILGKLGGRNRKLLDQEPSLDYRQYSDPAKIRVSFSGNTTTLNLAPASKLALRTIRKPPLTIPATSKAQYQGYAYTYLENCLSVLVQDGVKGRDREEVFVRCLEGVFDAVHVPELQTQAEAYVKNLSRHIFVQEISERPSSDSAARRFPGPMLACYLEALPASLARENAAEKAKSQELASSIIANLVSMTVDANFTQVDVLRILHHIAGRFSSLCLEPGWLRKSAGCAGIKIIACMPGLGQKCVTDRDVNVVRTLLHVLKDMPYDLTRDVDEVMDVMTRVLRLSSANMPPSQPTDPPQLNKLMHLTSIFFQDLSNSNPIVRNASQKCLQLLSELSDKSLVDLLMPLRDKILATLYTKPLRALPFSIQIGIIEAVRYCVSLETHFVELNDELLRLLHEVLALADAEDAALLGRANPRQSLIEITKLRVACIKLLTASMPMTDFFAKQIQTRQKVSSTYFKSLYSSSPEIKEVAYEGLKMVMSHQNKLPRDLLQTGLRPILMNLADPKRLSVSGLEGLARLLELLTNYFKVEIGSKLLDHFRFVADPQMLQASSKLPLHDNEGINKLVRITNIFHLLPSTANMYLESLVNAIVQIEAQMQFSGPSPFTTPLAKYLNRYPVDAMDFFMNHILFPRHIRSLRSVLETKLAPRLLREVVARASAIVTACFQTTDHKHVIPGLLLIDDITSQDETLLMSNKFLVDGLVQLWRTHVPARMEHDLEAVLDASQRANLLASVLIKALKQAPRIDLIFEITTIFTHNLPIETLSLARFIYQQVASSNDLFYKRSILLRFFSWFSDPSITWARKTYFIRYIISPMLLVHATTSDNKGGLVDEEIVKMLHSRIWAPMNVKDSFPEQDDALKVELLHLTSIMVQHYPQFLIDVQKVIIKSTWNYITSEDVVVKYTAYLLAARFFESFPTPEKFVVRAWTGLLRPPHNEGRALVRQALDVLAVTLPRMQSNDGGCPQWAKTTRRLLAEEGAGISQILIIYQLIVRQRDLFYPVRSVFAPHMVNSLFKLGLGGSNTNDSRLLSVEVVQVMFEWEQKATGAGDAMVVDEPAGSHWEMPINFKETMVSYLVKLATTPLEANSKNLVIPRALTLLRSVLGPSGWKDVTVKLHFFVRALEQFDFAVDHQLSLAVQAAKVLQVVSAEKDDAWYTSNAVILQKLIRKGMTSDDANLLEALHPVFDRLTRLFPLPKEGEEDQTEMAEFYAWIHSSITESLLNNTSLRGALLMLKSVTQAIPERVTPFSEYLNKLFGRVAKEHGQLSTSNSSTPGASESNVKMLMNILDIHKVSVSFIGQDNRFKLIVSLVHLISLSKNIPLCRYILDMVRDWTLNRRDAYPTMKEKAMLLTKMVTFESRPDVLEPFYELIYDIYTSPALRRSELTTRLEACFLVCCRAKDVTIREKFVDLLDVSVPRSLSNRLTYVLGVQSWEALNDHNWIFLTLHLLFGTLDGEQSLVPNSHTSFTGKIPTFSPRVTTSNLIRPIQRILFLDPQTSHEIWVAFFPAVWSCLSKREQGEMTQHMITILSREYHIKQADLRPNVVQTLLTGIHGCSPPMLLPPHLIKYLAKMFGAWYVCIEILESYTSISDDSTPDSVTVFESLAELYAELAEDDAFYGLWRRGSYYQDTNMALALEQSGMWEQATTLYENAQTKARSGAIPFVDHEYTLWEDHWMLSSEKLQHWDILYDLARGENNYELMLESAWRIKDWSVDMESLEEHVHLLPEVPTPRRRVYEAFLALLKLPAALDKNVEFTKILEDAMQLCLRKWVTLPPHLSAAHIPLLQHFQQFVELQEAVQIFGSLSATTAQNLEKKSADLKMVLQLWRERLPNLCDDISVWSDLVAWRQNVFNAINKTYLPLIQTSGQGGTAGTSTNTFGYRGFHETAWIINRFAHVARKHDLLDVCANSLNKIYTLPNIEISEAFLKLREQARCHYQRPNDLQAGLDVINNTNLMYFSAAQKAEFFTLKAMFHAKLGRTEEASNEFNHAIQLDLNQAKAWAAWGKFSDIMFKDNPTEMVYAGTAVTCYLHAAGIYKNNKSRPLLTRVLWLLSVDDANFTISRSFDTYKGDAAFWYWITLIPQLCLSISQREVKQARYILLNLAKLFPQALFFPLRTTREDMIYVKRAAMRAMTANQAQAQAAAQVTQPQVDNSQPAQPTDIKDVTMSEANAENAPGEGKEVAPIINFLLIPVVNGTVTHPTTQTAAQSETSAALVPLRGAWDHIEEVNQILKTAFPLLILCMETLVDQINSHFKVSGEEDIYRLICMLMQDAIQNYVLRMNVPDDDGMVLPMTMATLKKMASNLPSFARKEYEEDFLKTPLTHYEYLRRLQNWRDRYERLLDSKPREQSLDLLSHYLVDFQYTRFDDIEVPGQYLEDKDNNQNFVKIQKFGHKFENCRSHGYCWRRFSMHGIDGSVTTFAVQLPSGRHTKREERVTQLFRTFNGALSRKRETKKRNLRFHLPAAISCSPSLRLIQNDSSYITLGDIYDQHCEDSGITREEPVLMIGEKVKTVLRDYKTSHGKMPSKSEYFTLKTEVLSEVTNKLMPDDILLKASPHNLFLYSCLTPATQYMMKTMNSPTELWRMRKQFTTQLAATCFMTYILCLTSRLPSRFHLSRATGQIAMSELLPSTSSQAPVFASSDVVPFRLTPSLQRFIGSVFQEGILVPSLMAIGRGLTEPEFELEQQLCLFSRDEVMTWLHGRGKPWTFDLSFRTSVAESIKGVVTRAETLACKLEREQTVQNPTSPNARVIVHTVKSLVDTSTSPVNLMKMTEIFVPWF</sequence>
<proteinExistence type="predicted"/>
<dbReference type="EMBL" id="MU117970">
    <property type="protein sequence ID" value="KAF9652235.1"/>
    <property type="molecule type" value="Genomic_DNA"/>
</dbReference>
<evidence type="ECO:0000313" key="2">
    <source>
        <dbReference type="Proteomes" id="UP000886501"/>
    </source>
</evidence>
<protein>
    <submittedName>
        <fullName evidence="1">Uncharacterized protein</fullName>
    </submittedName>
</protein>
<gene>
    <name evidence="1" type="ORF">BDM02DRAFT_3197811</name>
</gene>
<name>A0ACB6ZQW0_THEGA</name>
<accession>A0ACB6ZQW0</accession>
<dbReference type="Proteomes" id="UP000886501">
    <property type="component" value="Unassembled WGS sequence"/>
</dbReference>
<reference evidence="1" key="2">
    <citation type="journal article" date="2020" name="Nat. Commun.">
        <title>Large-scale genome sequencing of mycorrhizal fungi provides insights into the early evolution of symbiotic traits.</title>
        <authorList>
            <person name="Miyauchi S."/>
            <person name="Kiss E."/>
            <person name="Kuo A."/>
            <person name="Drula E."/>
            <person name="Kohler A."/>
            <person name="Sanchez-Garcia M."/>
            <person name="Morin E."/>
            <person name="Andreopoulos B."/>
            <person name="Barry K.W."/>
            <person name="Bonito G."/>
            <person name="Buee M."/>
            <person name="Carver A."/>
            <person name="Chen C."/>
            <person name="Cichocki N."/>
            <person name="Clum A."/>
            <person name="Culley D."/>
            <person name="Crous P.W."/>
            <person name="Fauchery L."/>
            <person name="Girlanda M."/>
            <person name="Hayes R.D."/>
            <person name="Keri Z."/>
            <person name="LaButti K."/>
            <person name="Lipzen A."/>
            <person name="Lombard V."/>
            <person name="Magnuson J."/>
            <person name="Maillard F."/>
            <person name="Murat C."/>
            <person name="Nolan M."/>
            <person name="Ohm R.A."/>
            <person name="Pangilinan J."/>
            <person name="Pereira M.F."/>
            <person name="Perotto S."/>
            <person name="Peter M."/>
            <person name="Pfister S."/>
            <person name="Riley R."/>
            <person name="Sitrit Y."/>
            <person name="Stielow J.B."/>
            <person name="Szollosi G."/>
            <person name="Zifcakova L."/>
            <person name="Stursova M."/>
            <person name="Spatafora J.W."/>
            <person name="Tedersoo L."/>
            <person name="Vaario L.M."/>
            <person name="Yamada A."/>
            <person name="Yan M."/>
            <person name="Wang P."/>
            <person name="Xu J."/>
            <person name="Bruns T."/>
            <person name="Baldrian P."/>
            <person name="Vilgalys R."/>
            <person name="Dunand C."/>
            <person name="Henrissat B."/>
            <person name="Grigoriev I.V."/>
            <person name="Hibbett D."/>
            <person name="Nagy L.G."/>
            <person name="Martin F.M."/>
        </authorList>
    </citation>
    <scope>NUCLEOTIDE SEQUENCE</scope>
    <source>
        <strain evidence="1">P2</strain>
    </source>
</reference>